<accession>A0A2I0UQZ4</accession>
<dbReference type="AlphaFoldDB" id="A0A2I0UQZ4"/>
<dbReference type="EMBL" id="KZ505652">
    <property type="protein sequence ID" value="PKU48450.1"/>
    <property type="molecule type" value="Genomic_DNA"/>
</dbReference>
<keyword evidence="1" id="KW-0808">Transferase</keyword>
<protein>
    <submittedName>
        <fullName evidence="1">Rna-directed dna polymerase from mobile element jockey-like</fullName>
    </submittedName>
</protein>
<name>A0A2I0UQZ4_LIMLA</name>
<dbReference type="PANTHER" id="PTHR33332">
    <property type="entry name" value="REVERSE TRANSCRIPTASE DOMAIN-CONTAINING PROTEIN"/>
    <property type="match status" value="1"/>
</dbReference>
<keyword evidence="2" id="KW-1185">Reference proteome</keyword>
<organism evidence="1 2">
    <name type="scientific">Limosa lapponica baueri</name>
    <dbReference type="NCBI Taxonomy" id="1758121"/>
    <lineage>
        <taxon>Eukaryota</taxon>
        <taxon>Metazoa</taxon>
        <taxon>Chordata</taxon>
        <taxon>Craniata</taxon>
        <taxon>Vertebrata</taxon>
        <taxon>Euteleostomi</taxon>
        <taxon>Archelosauria</taxon>
        <taxon>Archosauria</taxon>
        <taxon>Dinosauria</taxon>
        <taxon>Saurischia</taxon>
        <taxon>Theropoda</taxon>
        <taxon>Coelurosauria</taxon>
        <taxon>Aves</taxon>
        <taxon>Neognathae</taxon>
        <taxon>Neoaves</taxon>
        <taxon>Charadriiformes</taxon>
        <taxon>Scolopacidae</taxon>
        <taxon>Limosa</taxon>
    </lineage>
</organism>
<gene>
    <name evidence="1" type="ORF">llap_1191</name>
</gene>
<keyword evidence="1" id="KW-0695">RNA-directed DNA polymerase</keyword>
<dbReference type="Proteomes" id="UP000233556">
    <property type="component" value="Unassembled WGS sequence"/>
</dbReference>
<dbReference type="PRINTS" id="PR01345">
    <property type="entry name" value="CERVTRCPTASE"/>
</dbReference>
<keyword evidence="1" id="KW-0548">Nucleotidyltransferase</keyword>
<evidence type="ECO:0000313" key="2">
    <source>
        <dbReference type="Proteomes" id="UP000233556"/>
    </source>
</evidence>
<reference evidence="2" key="1">
    <citation type="submission" date="2017-11" db="EMBL/GenBank/DDBJ databases">
        <authorList>
            <person name="Lima N.C."/>
            <person name="Parody-Merino A.M."/>
            <person name="Battley P.F."/>
            <person name="Fidler A.E."/>
            <person name="Prosdocimi F."/>
        </authorList>
    </citation>
    <scope>NUCLEOTIDE SEQUENCE [LARGE SCALE GENOMIC DNA]</scope>
</reference>
<sequence length="215" mass="24169">MQTVVVNSSFSSWQPVKSGVPQGSIPGPMLFNIFISDWDNGVKCTLAKFTAGTKLSGQVGTWDCRDTLQEDLDRQEECAKKNLMKFIMDKCKVLHLGKHNPGLQHSLGLTWLGNNSLERDLGVLVDSKLTMSQQSAAATKKANRMLGCINRDITSRNKRVIIPLYSAPFRPYLEYCIQFSSPLYKEDVGRLARVQRRATKMIKGLGSLPYDERLR</sequence>
<reference evidence="2" key="2">
    <citation type="submission" date="2017-12" db="EMBL/GenBank/DDBJ databases">
        <title>Genome sequence of the Bar-tailed Godwit (Limosa lapponica baueri).</title>
        <authorList>
            <person name="Lima N.C.B."/>
            <person name="Parody-Merino A.M."/>
            <person name="Battley P.F."/>
            <person name="Fidler A.E."/>
            <person name="Prosdocimi F."/>
        </authorList>
    </citation>
    <scope>NUCLEOTIDE SEQUENCE [LARGE SCALE GENOMIC DNA]</scope>
</reference>
<dbReference type="OrthoDB" id="416454at2759"/>
<proteinExistence type="predicted"/>
<dbReference type="GO" id="GO:0003964">
    <property type="term" value="F:RNA-directed DNA polymerase activity"/>
    <property type="evidence" value="ECO:0007669"/>
    <property type="project" value="UniProtKB-KW"/>
</dbReference>
<evidence type="ECO:0000313" key="1">
    <source>
        <dbReference type="EMBL" id="PKU48450.1"/>
    </source>
</evidence>